<evidence type="ECO:0008006" key="3">
    <source>
        <dbReference type="Google" id="ProtNLM"/>
    </source>
</evidence>
<accession>A0ABR5SKU5</accession>
<evidence type="ECO:0000313" key="2">
    <source>
        <dbReference type="Proteomes" id="UP000070252"/>
    </source>
</evidence>
<keyword evidence="2" id="KW-1185">Reference proteome</keyword>
<proteinExistence type="predicted"/>
<evidence type="ECO:0000313" key="1">
    <source>
        <dbReference type="EMBL" id="KWX69892.1"/>
    </source>
</evidence>
<reference evidence="1 2" key="1">
    <citation type="submission" date="2015-08" db="EMBL/GenBank/DDBJ databases">
        <title>Genome of Paenibacillus jilunlii.</title>
        <authorList>
            <person name="Sant'Anna F.H."/>
            <person name="Ambrosini A."/>
            <person name="Souza R."/>
            <person name="Bach E."/>
            <person name="Fernandes G."/>
            <person name="Balsanelli E."/>
            <person name="Baura V.A."/>
            <person name="Pedrosa F.O."/>
            <person name="Souza E.M."/>
            <person name="Passaglia L."/>
        </authorList>
    </citation>
    <scope>NUCLEOTIDE SEQUENCE [LARGE SCALE GENOMIC DNA]</scope>
    <source>
        <strain evidence="1 2">DSM 23019</strain>
    </source>
</reference>
<sequence>MAVKGSWSSRARRITEYRKNRFFQLLGMLGFHLDQTLKASMLSGIHLELAGADGAPVVHDTQLGWNKDGQQTQVGGFALTCGGGCRISGWQDGKLEDSVTYDELGRRKDAVYHMDGTVMYRESDSYNVRGLLSGKTVQRGRTWKATSTPMTATDGLLELVNTDAAGTPWTERYTFDENRKRLGQRNGRSLRIPRPLAKCRGGGIRL</sequence>
<dbReference type="Proteomes" id="UP000070252">
    <property type="component" value="Unassembled WGS sequence"/>
</dbReference>
<name>A0ABR5SKU5_9BACL</name>
<gene>
    <name evidence="1" type="ORF">AML91_29455</name>
</gene>
<dbReference type="RefSeq" id="WP_062528289.1">
    <property type="nucleotide sequence ID" value="NZ_CP048429.1"/>
</dbReference>
<organism evidence="1 2">
    <name type="scientific">Paenibacillus jilunlii</name>
    <dbReference type="NCBI Taxonomy" id="682956"/>
    <lineage>
        <taxon>Bacteria</taxon>
        <taxon>Bacillati</taxon>
        <taxon>Bacillota</taxon>
        <taxon>Bacilli</taxon>
        <taxon>Bacillales</taxon>
        <taxon>Paenibacillaceae</taxon>
        <taxon>Paenibacillus</taxon>
    </lineage>
</organism>
<comment type="caution">
    <text evidence="1">The sequence shown here is derived from an EMBL/GenBank/DDBJ whole genome shotgun (WGS) entry which is preliminary data.</text>
</comment>
<dbReference type="EMBL" id="LIPY01000124">
    <property type="protein sequence ID" value="KWX69892.1"/>
    <property type="molecule type" value="Genomic_DNA"/>
</dbReference>
<protein>
    <recommendedName>
        <fullName evidence="3">YD repeat-containing protein</fullName>
    </recommendedName>
</protein>